<sequence>MHTSKQSFMRSFFSAFRGIKHELRERNFVVQITIGIIAIASSLAFGLSRTDKMIILLLIAFVLACEIMNSACERMLNVVTKDHHPEVGRIKDMLAGAVLIYSTVAFVIGLWIFGSVLR</sequence>
<dbReference type="GO" id="GO:0005886">
    <property type="term" value="C:plasma membrane"/>
    <property type="evidence" value="ECO:0007669"/>
    <property type="project" value="UniProtKB-SubCell"/>
</dbReference>
<evidence type="ECO:0000256" key="15">
    <source>
        <dbReference type="PIRSR" id="PIRSR600829-1"/>
    </source>
</evidence>
<comment type="caution">
    <text evidence="20">The sequence shown here is derived from an EMBL/GenBank/DDBJ whole genome shotgun (WGS) entry which is preliminary data.</text>
</comment>
<keyword evidence="7 17" id="KW-0547">Nucleotide-binding</keyword>
<dbReference type="EMBL" id="MHQO01000026">
    <property type="protein sequence ID" value="OHA06634.1"/>
    <property type="molecule type" value="Genomic_DNA"/>
</dbReference>
<keyword evidence="14" id="KW-1208">Phospholipid metabolism</keyword>
<evidence type="ECO:0000256" key="4">
    <source>
        <dbReference type="ARBA" id="ARBA00022516"/>
    </source>
</evidence>
<feature type="binding site" evidence="18">
    <location>
        <position position="73"/>
    </location>
    <ligand>
        <name>a divalent metal cation</name>
        <dbReference type="ChEBI" id="CHEBI:60240"/>
    </ligand>
</feature>
<dbReference type="Proteomes" id="UP000177982">
    <property type="component" value="Unassembled WGS sequence"/>
</dbReference>
<keyword evidence="4" id="KW-0444">Lipid biosynthesis</keyword>
<dbReference type="GO" id="GO:0008654">
    <property type="term" value="P:phospholipid biosynthetic process"/>
    <property type="evidence" value="ECO:0007669"/>
    <property type="project" value="UniProtKB-KW"/>
</dbReference>
<evidence type="ECO:0000256" key="6">
    <source>
        <dbReference type="ARBA" id="ARBA00022692"/>
    </source>
</evidence>
<comment type="cofactor">
    <cofactor evidence="18">
        <name>Mg(2+)</name>
        <dbReference type="ChEBI" id="CHEBI:18420"/>
    </cofactor>
    <text evidence="18">Mn(2+), Zn(2+), Cd(2+) and Co(2+) support activity to lesser extents.</text>
</comment>
<proteinExistence type="inferred from homology"/>
<keyword evidence="3" id="KW-1003">Cell membrane</keyword>
<dbReference type="GO" id="GO:0016301">
    <property type="term" value="F:kinase activity"/>
    <property type="evidence" value="ECO:0007669"/>
    <property type="project" value="UniProtKB-KW"/>
</dbReference>
<evidence type="ECO:0000256" key="1">
    <source>
        <dbReference type="ARBA" id="ARBA00004651"/>
    </source>
</evidence>
<feature type="binding site" evidence="17">
    <location>
        <position position="25"/>
    </location>
    <ligand>
        <name>ATP</name>
        <dbReference type="ChEBI" id="CHEBI:30616"/>
    </ligand>
</feature>
<keyword evidence="18" id="KW-0460">Magnesium</keyword>
<evidence type="ECO:0000256" key="16">
    <source>
        <dbReference type="PIRSR" id="PIRSR600829-2"/>
    </source>
</evidence>
<keyword evidence="8" id="KW-0418">Kinase</keyword>
<evidence type="ECO:0000256" key="9">
    <source>
        <dbReference type="ARBA" id="ARBA00022840"/>
    </source>
</evidence>
<dbReference type="GO" id="GO:0005524">
    <property type="term" value="F:ATP binding"/>
    <property type="evidence" value="ECO:0007669"/>
    <property type="project" value="UniProtKB-KW"/>
</dbReference>
<comment type="subcellular location">
    <subcellularLocation>
        <location evidence="1">Cell membrane</location>
        <topology evidence="1">Multi-pass membrane protein</topology>
    </subcellularLocation>
</comment>
<keyword evidence="10 19" id="KW-1133">Transmembrane helix</keyword>
<evidence type="ECO:0000256" key="19">
    <source>
        <dbReference type="SAM" id="Phobius"/>
    </source>
</evidence>
<evidence type="ECO:0000256" key="17">
    <source>
        <dbReference type="PIRSR" id="PIRSR600829-3"/>
    </source>
</evidence>
<gene>
    <name evidence="20" type="ORF">A2934_01040</name>
</gene>
<evidence type="ECO:0000313" key="20">
    <source>
        <dbReference type="EMBL" id="OHA06634.1"/>
    </source>
</evidence>
<evidence type="ECO:0008006" key="22">
    <source>
        <dbReference type="Google" id="ProtNLM"/>
    </source>
</evidence>
<dbReference type="PANTHER" id="PTHR34299">
    <property type="entry name" value="DIACYLGLYCEROL KINASE"/>
    <property type="match status" value="1"/>
</dbReference>
<evidence type="ECO:0000256" key="10">
    <source>
        <dbReference type="ARBA" id="ARBA00022989"/>
    </source>
</evidence>
<dbReference type="InterPro" id="IPR036945">
    <property type="entry name" value="DAGK_sf"/>
</dbReference>
<evidence type="ECO:0000256" key="7">
    <source>
        <dbReference type="ARBA" id="ARBA00022741"/>
    </source>
</evidence>
<protein>
    <recommendedName>
        <fullName evidence="22">Diacylglycerol kinase</fullName>
    </recommendedName>
</protein>
<evidence type="ECO:0000256" key="2">
    <source>
        <dbReference type="ARBA" id="ARBA00005967"/>
    </source>
</evidence>
<organism evidence="20 21">
    <name type="scientific">Candidatus Sungbacteria bacterium RIFCSPLOWO2_01_FULL_47_10</name>
    <dbReference type="NCBI Taxonomy" id="1802276"/>
    <lineage>
        <taxon>Bacteria</taxon>
        <taxon>Candidatus Sungiibacteriota</taxon>
    </lineage>
</organism>
<evidence type="ECO:0000256" key="8">
    <source>
        <dbReference type="ARBA" id="ARBA00022777"/>
    </source>
</evidence>
<evidence type="ECO:0000313" key="21">
    <source>
        <dbReference type="Proteomes" id="UP000177982"/>
    </source>
</evidence>
<keyword evidence="12 19" id="KW-0472">Membrane</keyword>
<evidence type="ECO:0000256" key="13">
    <source>
        <dbReference type="ARBA" id="ARBA00023209"/>
    </source>
</evidence>
<dbReference type="CDD" id="cd14265">
    <property type="entry name" value="UDPK_IM_like"/>
    <property type="match status" value="1"/>
</dbReference>
<feature type="binding site" evidence="16">
    <location>
        <position position="66"/>
    </location>
    <ligand>
        <name>substrate</name>
    </ligand>
</feature>
<accession>A0A1G2L534</accession>
<dbReference type="GO" id="GO:0046872">
    <property type="term" value="F:metal ion binding"/>
    <property type="evidence" value="ECO:0007669"/>
    <property type="project" value="UniProtKB-KW"/>
</dbReference>
<keyword evidence="18" id="KW-0479">Metal-binding</keyword>
<evidence type="ECO:0000256" key="11">
    <source>
        <dbReference type="ARBA" id="ARBA00023098"/>
    </source>
</evidence>
<name>A0A1G2L534_9BACT</name>
<feature type="binding site" evidence="17">
    <location>
        <position position="73"/>
    </location>
    <ligand>
        <name>ATP</name>
        <dbReference type="ChEBI" id="CHEBI:30616"/>
    </ligand>
</feature>
<dbReference type="AlphaFoldDB" id="A0A1G2L534"/>
<feature type="binding site" evidence="17">
    <location>
        <begin position="91"/>
        <end position="92"/>
    </location>
    <ligand>
        <name>ATP</name>
        <dbReference type="ChEBI" id="CHEBI:30616"/>
    </ligand>
</feature>
<reference evidence="20 21" key="1">
    <citation type="journal article" date="2016" name="Nat. Commun.">
        <title>Thousands of microbial genomes shed light on interconnected biogeochemical processes in an aquifer system.</title>
        <authorList>
            <person name="Anantharaman K."/>
            <person name="Brown C.T."/>
            <person name="Hug L.A."/>
            <person name="Sharon I."/>
            <person name="Castelle C.J."/>
            <person name="Probst A.J."/>
            <person name="Thomas B.C."/>
            <person name="Singh A."/>
            <person name="Wilkins M.J."/>
            <person name="Karaoz U."/>
            <person name="Brodie E.L."/>
            <person name="Williams K.H."/>
            <person name="Hubbard S.S."/>
            <person name="Banfield J.F."/>
        </authorList>
    </citation>
    <scope>NUCLEOTIDE SEQUENCE [LARGE SCALE GENOMIC DNA]</scope>
</reference>
<evidence type="ECO:0000256" key="5">
    <source>
        <dbReference type="ARBA" id="ARBA00022679"/>
    </source>
</evidence>
<evidence type="ECO:0000256" key="3">
    <source>
        <dbReference type="ARBA" id="ARBA00022475"/>
    </source>
</evidence>
<keyword evidence="9 17" id="KW-0067">ATP-binding</keyword>
<evidence type="ECO:0000256" key="18">
    <source>
        <dbReference type="PIRSR" id="PIRSR600829-4"/>
    </source>
</evidence>
<evidence type="ECO:0000256" key="14">
    <source>
        <dbReference type="ARBA" id="ARBA00023264"/>
    </source>
</evidence>
<comment type="similarity">
    <text evidence="2">Belongs to the bacterial diacylglycerol kinase family.</text>
</comment>
<feature type="transmembrane region" description="Helical" evidence="19">
    <location>
        <begin position="53"/>
        <end position="72"/>
    </location>
</feature>
<keyword evidence="5" id="KW-0808">Transferase</keyword>
<feature type="active site" description="Proton acceptor" evidence="15">
    <location>
        <position position="66"/>
    </location>
</feature>
<keyword evidence="11" id="KW-0443">Lipid metabolism</keyword>
<feature type="binding site" evidence="18">
    <location>
        <position position="25"/>
    </location>
    <ligand>
        <name>a divalent metal cation</name>
        <dbReference type="ChEBI" id="CHEBI:60240"/>
    </ligand>
</feature>
<dbReference type="InterPro" id="IPR000829">
    <property type="entry name" value="DAGK"/>
</dbReference>
<dbReference type="PANTHER" id="PTHR34299:SF1">
    <property type="entry name" value="DIACYLGLYCEROL KINASE"/>
    <property type="match status" value="1"/>
</dbReference>
<feature type="transmembrane region" description="Helical" evidence="19">
    <location>
        <begin position="93"/>
        <end position="113"/>
    </location>
</feature>
<dbReference type="Gene3D" id="1.10.287.3610">
    <property type="match status" value="1"/>
</dbReference>
<feature type="transmembrane region" description="Helical" evidence="19">
    <location>
        <begin position="28"/>
        <end position="47"/>
    </location>
</feature>
<evidence type="ECO:0000256" key="12">
    <source>
        <dbReference type="ARBA" id="ARBA00023136"/>
    </source>
</evidence>
<dbReference type="Pfam" id="PF01219">
    <property type="entry name" value="DAGK_prokar"/>
    <property type="match status" value="1"/>
</dbReference>
<dbReference type="InterPro" id="IPR033717">
    <property type="entry name" value="UDPK"/>
</dbReference>
<keyword evidence="6 19" id="KW-0812">Transmembrane</keyword>
<keyword evidence="13" id="KW-0594">Phospholipid biosynthesis</keyword>